<feature type="domain" description="Carrier" evidence="8">
    <location>
        <begin position="573"/>
        <end position="648"/>
    </location>
</feature>
<comment type="caution">
    <text evidence="9">The sequence shown here is derived from an EMBL/GenBank/DDBJ whole genome shotgun (WGS) entry which is preliminary data.</text>
</comment>
<dbReference type="PROSITE" id="PS50075">
    <property type="entry name" value="CARRIER"/>
    <property type="match status" value="1"/>
</dbReference>
<dbReference type="SMART" id="SM00823">
    <property type="entry name" value="PKS_PP"/>
    <property type="match status" value="1"/>
</dbReference>
<dbReference type="InterPro" id="IPR042099">
    <property type="entry name" value="ANL_N_sf"/>
</dbReference>
<evidence type="ECO:0000256" key="6">
    <source>
        <dbReference type="ARBA" id="ARBA00023098"/>
    </source>
</evidence>
<dbReference type="GO" id="GO:0070566">
    <property type="term" value="F:adenylyltransferase activity"/>
    <property type="evidence" value="ECO:0007669"/>
    <property type="project" value="TreeGrafter"/>
</dbReference>
<keyword evidence="10" id="KW-1185">Reference proteome</keyword>
<name>A0A847SER5_9NEIS</name>
<dbReference type="RefSeq" id="WP_168877553.1">
    <property type="nucleotide sequence ID" value="NZ_JABAIM010000002.1"/>
</dbReference>
<dbReference type="GO" id="GO:0005886">
    <property type="term" value="C:plasma membrane"/>
    <property type="evidence" value="ECO:0007669"/>
    <property type="project" value="TreeGrafter"/>
</dbReference>
<keyword evidence="6" id="KW-0443">Lipid metabolism</keyword>
<feature type="compositionally biased region" description="Basic residues" evidence="7">
    <location>
        <begin position="663"/>
        <end position="673"/>
    </location>
</feature>
<dbReference type="GO" id="GO:0006633">
    <property type="term" value="P:fatty acid biosynthetic process"/>
    <property type="evidence" value="ECO:0007669"/>
    <property type="project" value="TreeGrafter"/>
</dbReference>
<dbReference type="PROSITE" id="PS00455">
    <property type="entry name" value="AMP_BINDING"/>
    <property type="match status" value="1"/>
</dbReference>
<dbReference type="EMBL" id="JABAIM010000002">
    <property type="protein sequence ID" value="NLR75926.1"/>
    <property type="molecule type" value="Genomic_DNA"/>
</dbReference>
<reference evidence="9 10" key="1">
    <citation type="submission" date="2020-04" db="EMBL/GenBank/DDBJ databases">
        <title>Draft genome of Leeia sp. IMCC25680.</title>
        <authorList>
            <person name="Song J."/>
            <person name="Cho J.-C."/>
        </authorList>
    </citation>
    <scope>NUCLEOTIDE SEQUENCE [LARGE SCALE GENOMIC DNA]</scope>
    <source>
        <strain evidence="9 10">IMCC25680</strain>
    </source>
</reference>
<dbReference type="PANTHER" id="PTHR22754:SF32">
    <property type="entry name" value="DISCO-INTERACTING PROTEIN 2"/>
    <property type="match status" value="1"/>
</dbReference>
<evidence type="ECO:0000256" key="1">
    <source>
        <dbReference type="ARBA" id="ARBA00006432"/>
    </source>
</evidence>
<dbReference type="FunFam" id="3.40.50.12780:FF:000013">
    <property type="entry name" value="Long-chain-fatty-acid--AMP ligase FadD32"/>
    <property type="match status" value="1"/>
</dbReference>
<dbReference type="CDD" id="cd05931">
    <property type="entry name" value="FAAL"/>
    <property type="match status" value="1"/>
</dbReference>
<dbReference type="InterPro" id="IPR036736">
    <property type="entry name" value="ACP-like_sf"/>
</dbReference>
<dbReference type="Proteomes" id="UP000587991">
    <property type="component" value="Unassembled WGS sequence"/>
</dbReference>
<keyword evidence="4" id="KW-0436">Ligase</keyword>
<dbReference type="PANTHER" id="PTHR22754">
    <property type="entry name" value="DISCO-INTERACTING PROTEIN 2 DIP2 -RELATED"/>
    <property type="match status" value="1"/>
</dbReference>
<dbReference type="SUPFAM" id="SSF47336">
    <property type="entry name" value="ACP-like"/>
    <property type="match status" value="1"/>
</dbReference>
<accession>A0A847SER5</accession>
<evidence type="ECO:0000256" key="2">
    <source>
        <dbReference type="ARBA" id="ARBA00022450"/>
    </source>
</evidence>
<comment type="similarity">
    <text evidence="1">Belongs to the ATP-dependent AMP-binding enzyme family.</text>
</comment>
<evidence type="ECO:0000259" key="8">
    <source>
        <dbReference type="PROSITE" id="PS50075"/>
    </source>
</evidence>
<dbReference type="InterPro" id="IPR020845">
    <property type="entry name" value="AMP-binding_CS"/>
</dbReference>
<evidence type="ECO:0000313" key="9">
    <source>
        <dbReference type="EMBL" id="NLR75926.1"/>
    </source>
</evidence>
<gene>
    <name evidence="9" type="ORF">HF682_12230</name>
</gene>
<evidence type="ECO:0000256" key="7">
    <source>
        <dbReference type="SAM" id="MobiDB-lite"/>
    </source>
</evidence>
<proteinExistence type="inferred from homology"/>
<dbReference type="InterPro" id="IPR040097">
    <property type="entry name" value="FAAL/FAAC"/>
</dbReference>
<dbReference type="GO" id="GO:0071766">
    <property type="term" value="P:Actinobacterium-type cell wall biogenesis"/>
    <property type="evidence" value="ECO:0007669"/>
    <property type="project" value="UniProtKB-ARBA"/>
</dbReference>
<sequence length="673" mass="74301">MSIIMFNDLNQVLQHWATVQPDAIAYRELDSRGRERAHIRWHELQQRVQTTARQLAGLPATQHSILLLFPAGIDFVVAFLATLLAGRIAVPTARPAAVGLKRALPRLQRIAADCQATVVLADPAFLTDARAQGEQVWLDLQAYQWPSWPLSTGGGTLPDADPDAVAYLQYSSGSTGQPKGVMISQRNLLNNLQQLAQRSGLLQPAVTLEWMPHFHDYGLVHGLMLALYTGSEHIILPPMALLRDPGVWLSSISRYRAVSSGGPNFAYQLCLDRIPEAELAALELSCWRWAHCGAEPIKARTLSRFEARFVACGLQPGVLHGGYGMAEATLFVSSGLPGQPRLDQPVRPGDREAATVACGTPFQAEDVCIVDPDTRLPSAAGQVGEIWISTRNPCVAQGYWQDPVLTQAIFQAQRQDEAGCYLRTGDLGYWAGTQLVISGRLKDLIIHQGRNLVPTDIEWLVQQDRPLLRVDGGAAFSVESEHGERLVMVQEVEKEATAATLLAYALDIQQALAEEHGITLDELLFTTPGSVPKTSSGKIQRRESRLLWQQDAFPARYRFRAEQLQPTMTDTPEDILPWLMGQLAEQLQQPVAGLDPERSLFELGMSSSGVTALYERVYRQHPEWKLDLIDLFQAPSLAALAAHIQQRCTQATEPAHPAGRQAHAARRRERLAD</sequence>
<dbReference type="Pfam" id="PF00550">
    <property type="entry name" value="PP-binding"/>
    <property type="match status" value="1"/>
</dbReference>
<dbReference type="InterPro" id="IPR025110">
    <property type="entry name" value="AMP-bd_C"/>
</dbReference>
<keyword evidence="3" id="KW-0597">Phosphoprotein</keyword>
<dbReference type="InterPro" id="IPR020806">
    <property type="entry name" value="PKS_PP-bd"/>
</dbReference>
<dbReference type="SUPFAM" id="SSF56801">
    <property type="entry name" value="Acetyl-CoA synthetase-like"/>
    <property type="match status" value="1"/>
</dbReference>
<dbReference type="Gene3D" id="3.40.50.12780">
    <property type="entry name" value="N-terminal domain of ligase-like"/>
    <property type="match status" value="1"/>
</dbReference>
<evidence type="ECO:0000313" key="10">
    <source>
        <dbReference type="Proteomes" id="UP000587991"/>
    </source>
</evidence>
<evidence type="ECO:0000256" key="4">
    <source>
        <dbReference type="ARBA" id="ARBA00022598"/>
    </source>
</evidence>
<dbReference type="Gene3D" id="3.30.300.30">
    <property type="match status" value="1"/>
</dbReference>
<keyword evidence="5" id="KW-0276">Fatty acid metabolism</keyword>
<dbReference type="InterPro" id="IPR009081">
    <property type="entry name" value="PP-bd_ACP"/>
</dbReference>
<feature type="region of interest" description="Disordered" evidence="7">
    <location>
        <begin position="650"/>
        <end position="673"/>
    </location>
</feature>
<dbReference type="Pfam" id="PF00501">
    <property type="entry name" value="AMP-binding"/>
    <property type="match status" value="1"/>
</dbReference>
<dbReference type="GO" id="GO:0031177">
    <property type="term" value="F:phosphopantetheine binding"/>
    <property type="evidence" value="ECO:0007669"/>
    <property type="project" value="InterPro"/>
</dbReference>
<dbReference type="GO" id="GO:0016874">
    <property type="term" value="F:ligase activity"/>
    <property type="evidence" value="ECO:0007669"/>
    <property type="project" value="UniProtKB-KW"/>
</dbReference>
<organism evidence="9 10">
    <name type="scientific">Leeia aquatica</name>
    <dbReference type="NCBI Taxonomy" id="2725557"/>
    <lineage>
        <taxon>Bacteria</taxon>
        <taxon>Pseudomonadati</taxon>
        <taxon>Pseudomonadota</taxon>
        <taxon>Betaproteobacteria</taxon>
        <taxon>Neisseriales</taxon>
        <taxon>Leeiaceae</taxon>
        <taxon>Leeia</taxon>
    </lineage>
</organism>
<evidence type="ECO:0000256" key="3">
    <source>
        <dbReference type="ARBA" id="ARBA00022553"/>
    </source>
</evidence>
<dbReference type="Pfam" id="PF23024">
    <property type="entry name" value="AMP-dom_DIP2-like"/>
    <property type="match status" value="1"/>
</dbReference>
<dbReference type="InterPro" id="IPR045851">
    <property type="entry name" value="AMP-bd_C_sf"/>
</dbReference>
<dbReference type="Gene3D" id="1.10.1200.10">
    <property type="entry name" value="ACP-like"/>
    <property type="match status" value="1"/>
</dbReference>
<keyword evidence="2" id="KW-0596">Phosphopantetheine</keyword>
<evidence type="ECO:0000256" key="5">
    <source>
        <dbReference type="ARBA" id="ARBA00022832"/>
    </source>
</evidence>
<dbReference type="AlphaFoldDB" id="A0A847SER5"/>
<dbReference type="InterPro" id="IPR000873">
    <property type="entry name" value="AMP-dep_synth/lig_dom"/>
</dbReference>
<protein>
    <submittedName>
        <fullName evidence="9">AMP-binding protein</fullName>
    </submittedName>
</protein>